<feature type="region of interest" description="Disordered" evidence="1">
    <location>
        <begin position="1"/>
        <end position="123"/>
    </location>
</feature>
<dbReference type="Proteomes" id="UP000729402">
    <property type="component" value="Unassembled WGS sequence"/>
</dbReference>
<protein>
    <submittedName>
        <fullName evidence="2">Uncharacterized protein</fullName>
    </submittedName>
</protein>
<reference evidence="2" key="2">
    <citation type="submission" date="2021-02" db="EMBL/GenBank/DDBJ databases">
        <authorList>
            <person name="Kimball J.A."/>
            <person name="Haas M.W."/>
            <person name="Macchietto M."/>
            <person name="Kono T."/>
            <person name="Duquette J."/>
            <person name="Shao M."/>
        </authorList>
    </citation>
    <scope>NUCLEOTIDE SEQUENCE</scope>
    <source>
        <tissue evidence="2">Fresh leaf tissue</tissue>
    </source>
</reference>
<dbReference type="OrthoDB" id="689839at2759"/>
<feature type="compositionally biased region" description="Basic and acidic residues" evidence="1">
    <location>
        <begin position="44"/>
        <end position="57"/>
    </location>
</feature>
<accession>A0A8J5V255</accession>
<keyword evidence="3" id="KW-1185">Reference proteome</keyword>
<gene>
    <name evidence="2" type="ORF">GUJ93_ZPchr0001g32777</name>
</gene>
<reference evidence="2" key="1">
    <citation type="journal article" date="2021" name="bioRxiv">
        <title>Whole Genome Assembly and Annotation of Northern Wild Rice, Zizania palustris L., Supports a Whole Genome Duplication in the Zizania Genus.</title>
        <authorList>
            <person name="Haas M."/>
            <person name="Kono T."/>
            <person name="Macchietto M."/>
            <person name="Millas R."/>
            <person name="McGilp L."/>
            <person name="Shao M."/>
            <person name="Duquette J."/>
            <person name="Hirsch C.N."/>
            <person name="Kimball J."/>
        </authorList>
    </citation>
    <scope>NUCLEOTIDE SEQUENCE</scope>
    <source>
        <tissue evidence="2">Fresh leaf tissue</tissue>
    </source>
</reference>
<evidence type="ECO:0000256" key="1">
    <source>
        <dbReference type="SAM" id="MobiDB-lite"/>
    </source>
</evidence>
<dbReference type="EMBL" id="JAAALK010000288">
    <property type="protein sequence ID" value="KAG8054527.1"/>
    <property type="molecule type" value="Genomic_DNA"/>
</dbReference>
<organism evidence="2 3">
    <name type="scientific">Zizania palustris</name>
    <name type="common">Northern wild rice</name>
    <dbReference type="NCBI Taxonomy" id="103762"/>
    <lineage>
        <taxon>Eukaryota</taxon>
        <taxon>Viridiplantae</taxon>
        <taxon>Streptophyta</taxon>
        <taxon>Embryophyta</taxon>
        <taxon>Tracheophyta</taxon>
        <taxon>Spermatophyta</taxon>
        <taxon>Magnoliopsida</taxon>
        <taxon>Liliopsida</taxon>
        <taxon>Poales</taxon>
        <taxon>Poaceae</taxon>
        <taxon>BOP clade</taxon>
        <taxon>Oryzoideae</taxon>
        <taxon>Oryzeae</taxon>
        <taxon>Zizaniinae</taxon>
        <taxon>Zizania</taxon>
    </lineage>
</organism>
<evidence type="ECO:0000313" key="3">
    <source>
        <dbReference type="Proteomes" id="UP000729402"/>
    </source>
</evidence>
<evidence type="ECO:0000313" key="2">
    <source>
        <dbReference type="EMBL" id="KAG8054527.1"/>
    </source>
</evidence>
<dbReference type="PANTHER" id="PTHR47389">
    <property type="entry name" value="OS09G0436400 PROTEIN"/>
    <property type="match status" value="1"/>
</dbReference>
<dbReference type="AlphaFoldDB" id="A0A8J5V255"/>
<dbReference type="PANTHER" id="PTHR47389:SF4">
    <property type="entry name" value="OS09G0436400 PROTEIN"/>
    <property type="match status" value="1"/>
</dbReference>
<sequence>MRKKQELDSKSSAAARPAVSIPPSRMPPKTSMPRTRTVAGAASMERRVTRLRSRELGLETTAAGDVASDDPGSQRKKRKRLQPVEEEGGSTSAEVAVAGGGGDPPARPHRFFPASDTVIPWTPRREPKDRLTARDVASTPDKVMIKKAARSVVAIVSTKPGWKCIDRCSDIVVSWNETTRLATILTSSVAVCDFGALIDPKPKDRKLYNQVSYFRLLVHMPTRTIAEGRLLFFNDNYHIALLEVSSDSPLLPANFGSSPKFGQEVFALARNEESSLFARRGTVLWQEPMRMQYMYCLTLSCQIAHDR</sequence>
<proteinExistence type="predicted"/>
<comment type="caution">
    <text evidence="2">The sequence shown here is derived from an EMBL/GenBank/DDBJ whole genome shotgun (WGS) entry which is preliminary data.</text>
</comment>
<name>A0A8J5V255_ZIZPA</name>